<evidence type="ECO:0008006" key="4">
    <source>
        <dbReference type="Google" id="ProtNLM"/>
    </source>
</evidence>
<feature type="compositionally biased region" description="Low complexity" evidence="1">
    <location>
        <begin position="57"/>
        <end position="70"/>
    </location>
</feature>
<evidence type="ECO:0000313" key="3">
    <source>
        <dbReference type="Proteomes" id="UP001234178"/>
    </source>
</evidence>
<feature type="compositionally biased region" description="Low complexity" evidence="1">
    <location>
        <begin position="163"/>
        <end position="199"/>
    </location>
</feature>
<dbReference type="EMBL" id="JAOYFB010000041">
    <property type="protein sequence ID" value="KAK4045113.1"/>
    <property type="molecule type" value="Genomic_DNA"/>
</dbReference>
<gene>
    <name evidence="2" type="ORF">OUZ56_032521</name>
</gene>
<accession>A0ABR0B962</accession>
<organism evidence="2 3">
    <name type="scientific">Daphnia magna</name>
    <dbReference type="NCBI Taxonomy" id="35525"/>
    <lineage>
        <taxon>Eukaryota</taxon>
        <taxon>Metazoa</taxon>
        <taxon>Ecdysozoa</taxon>
        <taxon>Arthropoda</taxon>
        <taxon>Crustacea</taxon>
        <taxon>Branchiopoda</taxon>
        <taxon>Diplostraca</taxon>
        <taxon>Cladocera</taxon>
        <taxon>Anomopoda</taxon>
        <taxon>Daphniidae</taxon>
        <taxon>Daphnia</taxon>
    </lineage>
</organism>
<keyword evidence="3" id="KW-1185">Reference proteome</keyword>
<comment type="caution">
    <text evidence="2">The sequence shown here is derived from an EMBL/GenBank/DDBJ whole genome shotgun (WGS) entry which is preliminary data.</text>
</comment>
<sequence length="404" mass="42807">MPISPVSRRQSCWRRSASAARVSRRFQTMRGLTAVMFTVRVGRRSCAARPTNCSPMASRRASTASSSSSRGVQANTQGCGAGRRPISPRAAPTMTMSPARPSPQDTLAFSWRRRRGRRCSGIDLRRSAGTNDADHDRAYGRLGAPPRPLHGPIRPIASPSCVTRSASRPTARSPSSGRRSRPTTRAPSASGAASRNSSPASPPRRQPRRISGKTRLPGGGKRPCIRAPGSRARPPRGAGTPAQTRAPGPSRRSAPRGDDDQARRPSRRSRAPVEMPVRPVPALEEIARENRVEGCLRETYGAAVGAFQAARAEDRAIAAAMVAIARDEAAHAELSWAIDAWATGLLDGTALARLDAAYNVALAELRREIAVEPGKTVATRAGIPTAAQASALLEGVLTVLATAA</sequence>
<evidence type="ECO:0000313" key="2">
    <source>
        <dbReference type="EMBL" id="KAK4045113.1"/>
    </source>
</evidence>
<dbReference type="Proteomes" id="UP001234178">
    <property type="component" value="Unassembled WGS sequence"/>
</dbReference>
<proteinExistence type="predicted"/>
<feature type="region of interest" description="Disordered" evidence="1">
    <location>
        <begin position="48"/>
        <end position="275"/>
    </location>
</feature>
<name>A0ABR0B962_9CRUS</name>
<protein>
    <recommendedName>
        <fullName evidence="4">Ferritin-like domain-containing protein</fullName>
    </recommendedName>
</protein>
<evidence type="ECO:0000256" key="1">
    <source>
        <dbReference type="SAM" id="MobiDB-lite"/>
    </source>
</evidence>
<reference evidence="2 3" key="1">
    <citation type="journal article" date="2023" name="Nucleic Acids Res.">
        <title>The hologenome of Daphnia magna reveals possible DNA methylation and microbiome-mediated evolution of the host genome.</title>
        <authorList>
            <person name="Chaturvedi A."/>
            <person name="Li X."/>
            <person name="Dhandapani V."/>
            <person name="Marshall H."/>
            <person name="Kissane S."/>
            <person name="Cuenca-Cambronero M."/>
            <person name="Asole G."/>
            <person name="Calvet F."/>
            <person name="Ruiz-Romero M."/>
            <person name="Marangio P."/>
            <person name="Guigo R."/>
            <person name="Rago D."/>
            <person name="Mirbahai L."/>
            <person name="Eastwood N."/>
            <person name="Colbourne J.K."/>
            <person name="Zhou J."/>
            <person name="Mallon E."/>
            <person name="Orsini L."/>
        </authorList>
    </citation>
    <scope>NUCLEOTIDE SEQUENCE [LARGE SCALE GENOMIC DNA]</scope>
    <source>
        <strain evidence="2">LRV0_1</strain>
    </source>
</reference>
<feature type="compositionally biased region" description="Low complexity" evidence="1">
    <location>
        <begin position="226"/>
        <end position="252"/>
    </location>
</feature>